<dbReference type="eggNOG" id="COG0110">
    <property type="taxonomic scope" value="Bacteria"/>
</dbReference>
<reference evidence="1 2" key="2">
    <citation type="journal article" date="2010" name="Stand. Genomic Sci.">
        <title>Complete genome sequence of Syntrophothermus lipocalidus type strain (TGB-C1).</title>
        <authorList>
            <person name="Djao O.D."/>
            <person name="Zhang X."/>
            <person name="Lucas S."/>
            <person name="Lapidus A."/>
            <person name="Del Rio T.G."/>
            <person name="Nolan M."/>
            <person name="Tice H."/>
            <person name="Cheng J.F."/>
            <person name="Han C."/>
            <person name="Tapia R."/>
            <person name="Goodwin L."/>
            <person name="Pitluck S."/>
            <person name="Liolios K."/>
            <person name="Ivanova N."/>
            <person name="Mavromatis K."/>
            <person name="Mikhailova N."/>
            <person name="Ovchinnikova G."/>
            <person name="Pati A."/>
            <person name="Brambilla E."/>
            <person name="Chen A."/>
            <person name="Palaniappan K."/>
            <person name="Land M."/>
            <person name="Hauser L."/>
            <person name="Chang Y.J."/>
            <person name="Jeffries C.D."/>
            <person name="Rohde M."/>
            <person name="Sikorski J."/>
            <person name="Spring S."/>
            <person name="Goker M."/>
            <person name="Detter J.C."/>
            <person name="Woyke T."/>
            <person name="Bristow J."/>
            <person name="Eisen J.A."/>
            <person name="Markowitz V."/>
            <person name="Hugenholtz P."/>
            <person name="Kyrpides N.C."/>
            <person name="Klenk H.P."/>
        </authorList>
    </citation>
    <scope>NUCLEOTIDE SEQUENCE [LARGE SCALE GENOMIC DNA]</scope>
    <source>
        <strain evidence="2">DSM 12680 / TGB-C1</strain>
    </source>
</reference>
<dbReference type="Pfam" id="PF00132">
    <property type="entry name" value="Hexapep"/>
    <property type="match status" value="3"/>
</dbReference>
<dbReference type="CDD" id="cd03358">
    <property type="entry name" value="LbH_WxcM_N_like"/>
    <property type="match status" value="1"/>
</dbReference>
<dbReference type="KEGG" id="slp:Slip_0031"/>
<protein>
    <submittedName>
        <fullName evidence="1">Transferase hexapeptide repeat containing protein</fullName>
    </submittedName>
</protein>
<keyword evidence="1" id="KW-0808">Transferase</keyword>
<accession>D7CIH3</accession>
<organism evidence="1 2">
    <name type="scientific">Syntrophothermus lipocalidus (strain DSM 12680 / TGB-C1)</name>
    <dbReference type="NCBI Taxonomy" id="643648"/>
    <lineage>
        <taxon>Bacteria</taxon>
        <taxon>Bacillati</taxon>
        <taxon>Bacillota</taxon>
        <taxon>Clostridia</taxon>
        <taxon>Eubacteriales</taxon>
        <taxon>Syntrophomonadaceae</taxon>
        <taxon>Syntrophothermus</taxon>
    </lineage>
</organism>
<dbReference type="PANTHER" id="PTHR43300">
    <property type="entry name" value="ACETYLTRANSFERASE"/>
    <property type="match status" value="1"/>
</dbReference>
<dbReference type="Gene3D" id="2.160.10.10">
    <property type="entry name" value="Hexapeptide repeat proteins"/>
    <property type="match status" value="2"/>
</dbReference>
<dbReference type="RefSeq" id="WP_013174242.1">
    <property type="nucleotide sequence ID" value="NC_014220.1"/>
</dbReference>
<dbReference type="HOGENOM" id="CLU_051638_9_1_9"/>
<name>D7CIH3_SYNLT</name>
<dbReference type="InterPro" id="IPR001451">
    <property type="entry name" value="Hexapep"/>
</dbReference>
<evidence type="ECO:0000313" key="2">
    <source>
        <dbReference type="Proteomes" id="UP000000378"/>
    </source>
</evidence>
<dbReference type="SUPFAM" id="SSF51161">
    <property type="entry name" value="Trimeric LpxA-like enzymes"/>
    <property type="match status" value="1"/>
</dbReference>
<dbReference type="PANTHER" id="PTHR43300:SF4">
    <property type="entry name" value="ACYL-[ACYL-CARRIER-PROTEIN]--UDP-N-ACETYLGLUCOSAMINE O-ACYLTRANSFERASE"/>
    <property type="match status" value="1"/>
</dbReference>
<dbReference type="AlphaFoldDB" id="D7CIH3"/>
<evidence type="ECO:0000313" key="1">
    <source>
        <dbReference type="EMBL" id="ADI00838.1"/>
    </source>
</evidence>
<dbReference type="EMBL" id="CP002048">
    <property type="protein sequence ID" value="ADI00838.1"/>
    <property type="molecule type" value="Genomic_DNA"/>
</dbReference>
<dbReference type="STRING" id="643648.Slip_0031"/>
<gene>
    <name evidence="1" type="ordered locus">Slip_0031</name>
</gene>
<dbReference type="GO" id="GO:0016740">
    <property type="term" value="F:transferase activity"/>
    <property type="evidence" value="ECO:0007669"/>
    <property type="project" value="UniProtKB-KW"/>
</dbReference>
<dbReference type="InterPro" id="IPR050179">
    <property type="entry name" value="Trans_hexapeptide_repeat"/>
</dbReference>
<reference evidence="2" key="1">
    <citation type="journal article" date="2010" name="Stand. Genomic Sci.">
        <title>Complete genome sequence of Syntrophothermus lipocalidus type strain (TGB-C1T).</title>
        <authorList>
            <consortium name="US DOE Joint Genome Institute (JGI-PGF)"/>
            <person name="Djao O."/>
            <person name="Zhang X."/>
            <person name="Lucas S."/>
            <person name="Lapidus A."/>
            <person name="Glavina Del Rio T."/>
            <person name="Nolan M."/>
            <person name="Tice H."/>
            <person name="Cheng J."/>
            <person name="Han C."/>
            <person name="Tapia R."/>
            <person name="Goodwin L."/>
            <person name="Pitluck S."/>
            <person name="Liolios K."/>
            <person name="Ivanova N."/>
            <person name="Mavromatis K."/>
            <person name="Mikhailova N."/>
            <person name="Ovchinnikova G."/>
            <person name="Pati A."/>
            <person name="Brambilla E."/>
            <person name="Chen A."/>
            <person name="Palaniappan K."/>
            <person name="Land M."/>
            <person name="Hauser L."/>
            <person name="Chang Y."/>
            <person name="Jeffries C."/>
            <person name="Rohde M."/>
            <person name="Sikorski J."/>
            <person name="Spring S."/>
            <person name="Goker M."/>
            <person name="Detter J."/>
            <person name="Woyke T."/>
            <person name="Bristow J."/>
            <person name="Eisen J."/>
            <person name="Markowitz V."/>
            <person name="Hugenholtz P."/>
            <person name="Kyrpides N."/>
            <person name="Klenk H."/>
        </authorList>
    </citation>
    <scope>NUCLEOTIDE SEQUENCE [LARGE SCALE GENOMIC DNA]</scope>
    <source>
        <strain evidence="2">DSM 12680 / TGB-C1</strain>
    </source>
</reference>
<sequence length="195" mass="21026">MSNASVHPSAEVSPQATIGEGSLIWNQVQIREDAVIGENCIIGKDVYIDKGVRVGNRVKIQNGVSVYRGVTIEDDVFVGPGCVFANDRYPRAFSADWEIVPTVIRRGASLGANCTIVCGVTIGQYAVVGAGSVVTRDVPDFALVFGNPARVKGRVCLCGRVLKRRWPRTPVRERQTCSKCGRLLTAKPTEPVLNG</sequence>
<dbReference type="InterPro" id="IPR011004">
    <property type="entry name" value="Trimer_LpxA-like_sf"/>
</dbReference>
<dbReference type="Proteomes" id="UP000000378">
    <property type="component" value="Chromosome"/>
</dbReference>
<dbReference type="OrthoDB" id="9801697at2"/>
<keyword evidence="2" id="KW-1185">Reference proteome</keyword>
<proteinExistence type="predicted"/>